<comment type="subunit">
    <text evidence="8">Homodimer.</text>
</comment>
<feature type="active site" description="Proton donor" evidence="8">
    <location>
        <position position="37"/>
    </location>
</feature>
<evidence type="ECO:0000313" key="9">
    <source>
        <dbReference type="EMBL" id="RDE18058.1"/>
    </source>
</evidence>
<dbReference type="GO" id="GO:0005829">
    <property type="term" value="C:cytosol"/>
    <property type="evidence" value="ECO:0007669"/>
    <property type="project" value="TreeGrafter"/>
</dbReference>
<keyword evidence="10" id="KW-1185">Reference proteome</keyword>
<dbReference type="HAMAP" id="MF_00158">
    <property type="entry name" value="PanC"/>
    <property type="match status" value="1"/>
</dbReference>
<feature type="binding site" evidence="8">
    <location>
        <begin position="186"/>
        <end position="189"/>
    </location>
    <ligand>
        <name>ATP</name>
        <dbReference type="ChEBI" id="CHEBI:30616"/>
    </ligand>
</feature>
<dbReference type="InterPro" id="IPR003721">
    <property type="entry name" value="Pantoate_ligase"/>
</dbReference>
<dbReference type="GO" id="GO:0015940">
    <property type="term" value="P:pantothenate biosynthetic process"/>
    <property type="evidence" value="ECO:0007669"/>
    <property type="project" value="UniProtKB-UniRule"/>
</dbReference>
<dbReference type="UniPathway" id="UPA00028">
    <property type="reaction ID" value="UER00005"/>
</dbReference>
<keyword evidence="8" id="KW-0963">Cytoplasm</keyword>
<reference evidence="9 10" key="1">
    <citation type="submission" date="2018-07" db="EMBL/GenBank/DDBJ databases">
        <title>Motiliproteus coralliicola sp. nov., a bacterium isolated from Coral.</title>
        <authorList>
            <person name="Wang G."/>
        </authorList>
    </citation>
    <scope>NUCLEOTIDE SEQUENCE [LARGE SCALE GENOMIC DNA]</scope>
    <source>
        <strain evidence="9 10">C34</strain>
    </source>
</reference>
<evidence type="ECO:0000256" key="4">
    <source>
        <dbReference type="ARBA" id="ARBA00022655"/>
    </source>
</evidence>
<dbReference type="Gene3D" id="3.30.1300.10">
    <property type="entry name" value="Pantoate-beta-alanine ligase, C-terminal domain"/>
    <property type="match status" value="1"/>
</dbReference>
<evidence type="ECO:0000256" key="7">
    <source>
        <dbReference type="ARBA" id="ARBA00048258"/>
    </source>
</evidence>
<dbReference type="InterPro" id="IPR042176">
    <property type="entry name" value="Pantoate_ligase_C"/>
</dbReference>
<dbReference type="PANTHER" id="PTHR21299:SF1">
    <property type="entry name" value="PANTOATE--BETA-ALANINE LIGASE"/>
    <property type="match status" value="1"/>
</dbReference>
<dbReference type="Proteomes" id="UP000253769">
    <property type="component" value="Unassembled WGS sequence"/>
</dbReference>
<evidence type="ECO:0000256" key="8">
    <source>
        <dbReference type="HAMAP-Rule" id="MF_00158"/>
    </source>
</evidence>
<dbReference type="GO" id="GO:0005524">
    <property type="term" value="F:ATP binding"/>
    <property type="evidence" value="ECO:0007669"/>
    <property type="project" value="UniProtKB-KW"/>
</dbReference>
<keyword evidence="6 8" id="KW-0067">ATP-binding</keyword>
<evidence type="ECO:0000313" key="10">
    <source>
        <dbReference type="Proteomes" id="UP000253769"/>
    </source>
</evidence>
<evidence type="ECO:0000256" key="5">
    <source>
        <dbReference type="ARBA" id="ARBA00022741"/>
    </source>
</evidence>
<dbReference type="OrthoDB" id="9773087at2"/>
<feature type="binding site" evidence="8">
    <location>
        <position position="61"/>
    </location>
    <ligand>
        <name>(R)-pantoate</name>
        <dbReference type="ChEBI" id="CHEBI:15980"/>
    </ligand>
</feature>
<feature type="binding site" evidence="8">
    <location>
        <begin position="30"/>
        <end position="37"/>
    </location>
    <ligand>
        <name>ATP</name>
        <dbReference type="ChEBI" id="CHEBI:30616"/>
    </ligand>
</feature>
<keyword evidence="5 8" id="KW-0547">Nucleotide-binding</keyword>
<keyword evidence="4 8" id="KW-0566">Pantothenate biosynthesis</keyword>
<proteinExistence type="inferred from homology"/>
<dbReference type="EC" id="6.3.2.1" evidence="8"/>
<dbReference type="SUPFAM" id="SSF52374">
    <property type="entry name" value="Nucleotidylyl transferase"/>
    <property type="match status" value="1"/>
</dbReference>
<comment type="miscellaneous">
    <text evidence="8">The reaction proceeds by a bi uni uni bi ping pong mechanism.</text>
</comment>
<dbReference type="Gene3D" id="3.40.50.620">
    <property type="entry name" value="HUPs"/>
    <property type="match status" value="1"/>
</dbReference>
<feature type="binding site" evidence="8">
    <location>
        <position position="61"/>
    </location>
    <ligand>
        <name>beta-alanine</name>
        <dbReference type="ChEBI" id="CHEBI:57966"/>
    </ligand>
</feature>
<dbReference type="InterPro" id="IPR014729">
    <property type="entry name" value="Rossmann-like_a/b/a_fold"/>
</dbReference>
<dbReference type="PANTHER" id="PTHR21299">
    <property type="entry name" value="CYTIDYLATE KINASE/PANTOATE-BETA-ALANINE LIGASE"/>
    <property type="match status" value="1"/>
</dbReference>
<evidence type="ECO:0000256" key="1">
    <source>
        <dbReference type="ARBA" id="ARBA00004990"/>
    </source>
</evidence>
<comment type="subcellular location">
    <subcellularLocation>
        <location evidence="8">Cytoplasm</location>
    </subcellularLocation>
</comment>
<organism evidence="9 10">
    <name type="scientific">Motiliproteus coralliicola</name>
    <dbReference type="NCBI Taxonomy" id="2283196"/>
    <lineage>
        <taxon>Bacteria</taxon>
        <taxon>Pseudomonadati</taxon>
        <taxon>Pseudomonadota</taxon>
        <taxon>Gammaproteobacteria</taxon>
        <taxon>Oceanospirillales</taxon>
        <taxon>Oceanospirillaceae</taxon>
        <taxon>Motiliproteus</taxon>
    </lineage>
</organism>
<dbReference type="EMBL" id="QQOH01000006">
    <property type="protein sequence ID" value="RDE18058.1"/>
    <property type="molecule type" value="Genomic_DNA"/>
</dbReference>
<accession>A0A369W7S2</accession>
<feature type="binding site" evidence="8">
    <location>
        <begin position="149"/>
        <end position="152"/>
    </location>
    <ligand>
        <name>ATP</name>
        <dbReference type="ChEBI" id="CHEBI:30616"/>
    </ligand>
</feature>
<dbReference type="AlphaFoldDB" id="A0A369W7S2"/>
<dbReference type="GO" id="GO:0004592">
    <property type="term" value="F:pantoate-beta-alanine ligase activity"/>
    <property type="evidence" value="ECO:0007669"/>
    <property type="project" value="UniProtKB-UniRule"/>
</dbReference>
<comment type="pathway">
    <text evidence="1 8">Cofactor biosynthesis; (R)-pantothenate biosynthesis; (R)-pantothenate from (R)-pantoate and beta-alanine: step 1/1.</text>
</comment>
<evidence type="ECO:0000256" key="2">
    <source>
        <dbReference type="ARBA" id="ARBA00009256"/>
    </source>
</evidence>
<comment type="function">
    <text evidence="8">Catalyzes the condensation of pantoate with beta-alanine in an ATP-dependent reaction via a pantoyl-adenylate intermediate.</text>
</comment>
<dbReference type="RefSeq" id="WP_114697177.1">
    <property type="nucleotide sequence ID" value="NZ_QQOH01000006.1"/>
</dbReference>
<comment type="catalytic activity">
    <reaction evidence="7 8">
        <text>(R)-pantoate + beta-alanine + ATP = (R)-pantothenate + AMP + diphosphate + H(+)</text>
        <dbReference type="Rhea" id="RHEA:10912"/>
        <dbReference type="ChEBI" id="CHEBI:15378"/>
        <dbReference type="ChEBI" id="CHEBI:15980"/>
        <dbReference type="ChEBI" id="CHEBI:29032"/>
        <dbReference type="ChEBI" id="CHEBI:30616"/>
        <dbReference type="ChEBI" id="CHEBI:33019"/>
        <dbReference type="ChEBI" id="CHEBI:57966"/>
        <dbReference type="ChEBI" id="CHEBI:456215"/>
        <dbReference type="EC" id="6.3.2.1"/>
    </reaction>
</comment>
<gene>
    <name evidence="8" type="primary">panC</name>
    <name evidence="9" type="ORF">DV711_18205</name>
</gene>
<dbReference type="NCBIfam" id="TIGR00018">
    <property type="entry name" value="panC"/>
    <property type="match status" value="1"/>
</dbReference>
<name>A0A369W7S2_9GAMM</name>
<evidence type="ECO:0000256" key="3">
    <source>
        <dbReference type="ARBA" id="ARBA00022598"/>
    </source>
</evidence>
<protein>
    <recommendedName>
        <fullName evidence="8">Pantothenate synthetase</fullName>
        <shortName evidence="8">PS</shortName>
        <ecNumber evidence="8">6.3.2.1</ecNumber>
    </recommendedName>
    <alternativeName>
        <fullName evidence="8">Pantoate--beta-alanine ligase</fullName>
    </alternativeName>
    <alternativeName>
        <fullName evidence="8">Pantoate-activating enzyme</fullName>
    </alternativeName>
</protein>
<keyword evidence="3 8" id="KW-0436">Ligase</keyword>
<comment type="caution">
    <text evidence="9">The sequence shown here is derived from an EMBL/GenBank/DDBJ whole genome shotgun (WGS) entry which is preliminary data.</text>
</comment>
<comment type="similarity">
    <text evidence="2 8">Belongs to the pantothenate synthetase family.</text>
</comment>
<dbReference type="FunFam" id="3.30.1300.10:FF:000001">
    <property type="entry name" value="Pantothenate synthetase"/>
    <property type="match status" value="1"/>
</dbReference>
<feature type="binding site" evidence="8">
    <location>
        <position position="178"/>
    </location>
    <ligand>
        <name>ATP</name>
        <dbReference type="ChEBI" id="CHEBI:30616"/>
    </ligand>
</feature>
<sequence length="286" mass="31664">MQTVHTIAELRAQLIGARREGRKIAFVPTMGNLHCGHMSLVEEAGKRGDLVVSSIFVNPLQFGANEDLDSYPRTLAEDQQKLEAYGCHLLFAPSVHEIYPRGTEIQTVVEVRSLSDMHCGMSRPTHFRGVATIVAKLFGIVQPDIAVFGKKDYQQLAVIRQMTEDLSLPVEVVGVDTARESSGLAMSSRNGYLSEEQLKVAPTLNQVLQDLVSSLKQGNRSFYTLEEQANQRLEAAGFQRDYVHICNRQTLQPATSGCRELVILAAAQLGPARLIDNCEVFLDDHE</sequence>
<feature type="binding site" evidence="8">
    <location>
        <position position="155"/>
    </location>
    <ligand>
        <name>(R)-pantoate</name>
        <dbReference type="ChEBI" id="CHEBI:15980"/>
    </ligand>
</feature>
<dbReference type="Pfam" id="PF02569">
    <property type="entry name" value="Pantoate_ligase"/>
    <property type="match status" value="1"/>
</dbReference>
<dbReference type="CDD" id="cd00560">
    <property type="entry name" value="PanC"/>
    <property type="match status" value="1"/>
</dbReference>
<evidence type="ECO:0000256" key="6">
    <source>
        <dbReference type="ARBA" id="ARBA00022840"/>
    </source>
</evidence>
<dbReference type="FunFam" id="3.40.50.620:FF:000013">
    <property type="entry name" value="Pantothenate synthetase"/>
    <property type="match status" value="1"/>
</dbReference>